<reference evidence="1 2" key="1">
    <citation type="submission" date="2017-12" db="EMBL/GenBank/DDBJ databases">
        <authorList>
            <person name="Pombert J.-F."/>
            <person name="Haag K.L."/>
            <person name="Ebert D."/>
        </authorList>
    </citation>
    <scope>NUCLEOTIDE SEQUENCE [LARGE SCALE GENOMIC DNA]</scope>
    <source>
        <strain evidence="1">BE-OM-2</strain>
    </source>
</reference>
<protein>
    <submittedName>
        <fullName evidence="1">Uncharacterized protein</fullName>
    </submittedName>
</protein>
<dbReference type="VEuPathDB" id="MicrosporidiaDB:CWI36_1734p0010"/>
<organism evidence="1 2">
    <name type="scientific">Hamiltosporidium magnivora</name>
    <dbReference type="NCBI Taxonomy" id="148818"/>
    <lineage>
        <taxon>Eukaryota</taxon>
        <taxon>Fungi</taxon>
        <taxon>Fungi incertae sedis</taxon>
        <taxon>Microsporidia</taxon>
        <taxon>Dubosqiidae</taxon>
        <taxon>Hamiltosporidium</taxon>
    </lineage>
</organism>
<evidence type="ECO:0000313" key="1">
    <source>
        <dbReference type="EMBL" id="TBU00132.1"/>
    </source>
</evidence>
<evidence type="ECO:0000313" key="2">
    <source>
        <dbReference type="Proteomes" id="UP000291404"/>
    </source>
</evidence>
<sequence length="59" mass="7077">MNEEYENKIEAAWIYLEAAYDCDHQAHYNILIDFKLTLLKLKSIKIIIFKSKIYMSDSF</sequence>
<gene>
    <name evidence="1" type="ORF">CWI36_1734p0010</name>
</gene>
<proteinExistence type="predicted"/>
<dbReference type="Proteomes" id="UP000291404">
    <property type="component" value="Unassembled WGS sequence"/>
</dbReference>
<name>A0A4V2JUG6_9MICR</name>
<accession>A0A4V2JUG6</accession>
<dbReference type="AlphaFoldDB" id="A0A4V2JUG6"/>
<comment type="caution">
    <text evidence="1">The sequence shown here is derived from an EMBL/GenBank/DDBJ whole genome shotgun (WGS) entry which is preliminary data.</text>
</comment>
<keyword evidence="2" id="KW-1185">Reference proteome</keyword>
<dbReference type="EMBL" id="PITI01001734">
    <property type="protein sequence ID" value="TBU00132.1"/>
    <property type="molecule type" value="Genomic_DNA"/>
</dbReference>